<dbReference type="GO" id="GO:0005634">
    <property type="term" value="C:nucleus"/>
    <property type="evidence" value="ECO:0007669"/>
    <property type="project" value="UniProtKB-UniRule"/>
</dbReference>
<dbReference type="PaxDb" id="2903-EOD35704"/>
<feature type="DNA-binding region" description="HMG box" evidence="1">
    <location>
        <begin position="101"/>
        <end position="166"/>
    </location>
</feature>
<dbReference type="RefSeq" id="XP_005788133.1">
    <property type="nucleotide sequence ID" value="XM_005788076.1"/>
</dbReference>
<dbReference type="GeneID" id="17280977"/>
<dbReference type="InterPro" id="IPR009071">
    <property type="entry name" value="HMG_box_dom"/>
</dbReference>
<dbReference type="Pfam" id="PF00505">
    <property type="entry name" value="HMG_box"/>
    <property type="match status" value="1"/>
</dbReference>
<dbReference type="PROSITE" id="PS50118">
    <property type="entry name" value="HMG_BOX_2"/>
    <property type="match status" value="1"/>
</dbReference>
<dbReference type="AlphaFoldDB" id="A0A0D3KIW9"/>
<evidence type="ECO:0000313" key="5">
    <source>
        <dbReference type="Proteomes" id="UP000013827"/>
    </source>
</evidence>
<dbReference type="EnsemblProtists" id="EOD35704">
    <property type="protein sequence ID" value="EOD35704"/>
    <property type="gene ID" value="EMIHUDRAFT_252581"/>
</dbReference>
<reference evidence="5" key="1">
    <citation type="journal article" date="2013" name="Nature">
        <title>Pan genome of the phytoplankton Emiliania underpins its global distribution.</title>
        <authorList>
            <person name="Read B.A."/>
            <person name="Kegel J."/>
            <person name="Klute M.J."/>
            <person name="Kuo A."/>
            <person name="Lefebvre S.C."/>
            <person name="Maumus F."/>
            <person name="Mayer C."/>
            <person name="Miller J."/>
            <person name="Monier A."/>
            <person name="Salamov A."/>
            <person name="Young J."/>
            <person name="Aguilar M."/>
            <person name="Claverie J.M."/>
            <person name="Frickenhaus S."/>
            <person name="Gonzalez K."/>
            <person name="Herman E.K."/>
            <person name="Lin Y.C."/>
            <person name="Napier J."/>
            <person name="Ogata H."/>
            <person name="Sarno A.F."/>
            <person name="Shmutz J."/>
            <person name="Schroeder D."/>
            <person name="de Vargas C."/>
            <person name="Verret F."/>
            <person name="von Dassow P."/>
            <person name="Valentin K."/>
            <person name="Van de Peer Y."/>
            <person name="Wheeler G."/>
            <person name="Dacks J.B."/>
            <person name="Delwiche C.F."/>
            <person name="Dyhrman S.T."/>
            <person name="Glockner G."/>
            <person name="John U."/>
            <person name="Richards T."/>
            <person name="Worden A.Z."/>
            <person name="Zhang X."/>
            <person name="Grigoriev I.V."/>
            <person name="Allen A.E."/>
            <person name="Bidle K."/>
            <person name="Borodovsky M."/>
            <person name="Bowler C."/>
            <person name="Brownlee C."/>
            <person name="Cock J.M."/>
            <person name="Elias M."/>
            <person name="Gladyshev V.N."/>
            <person name="Groth M."/>
            <person name="Guda C."/>
            <person name="Hadaegh A."/>
            <person name="Iglesias-Rodriguez M.D."/>
            <person name="Jenkins J."/>
            <person name="Jones B.M."/>
            <person name="Lawson T."/>
            <person name="Leese F."/>
            <person name="Lindquist E."/>
            <person name="Lobanov A."/>
            <person name="Lomsadze A."/>
            <person name="Malik S.B."/>
            <person name="Marsh M.E."/>
            <person name="Mackinder L."/>
            <person name="Mock T."/>
            <person name="Mueller-Roeber B."/>
            <person name="Pagarete A."/>
            <person name="Parker M."/>
            <person name="Probert I."/>
            <person name="Quesneville H."/>
            <person name="Raines C."/>
            <person name="Rensing S.A."/>
            <person name="Riano-Pachon D.M."/>
            <person name="Richier S."/>
            <person name="Rokitta S."/>
            <person name="Shiraiwa Y."/>
            <person name="Soanes D.M."/>
            <person name="van der Giezen M."/>
            <person name="Wahlund T.M."/>
            <person name="Williams B."/>
            <person name="Wilson W."/>
            <person name="Wolfe G."/>
            <person name="Wurch L.L."/>
        </authorList>
    </citation>
    <scope>NUCLEOTIDE SEQUENCE</scope>
</reference>
<feature type="region of interest" description="Disordered" evidence="2">
    <location>
        <begin position="143"/>
        <end position="166"/>
    </location>
</feature>
<evidence type="ECO:0000259" key="3">
    <source>
        <dbReference type="PROSITE" id="PS50118"/>
    </source>
</evidence>
<dbReference type="HOGENOM" id="CLU_1605793_0_0_1"/>
<feature type="compositionally biased region" description="Basic and acidic residues" evidence="2">
    <location>
        <begin position="145"/>
        <end position="166"/>
    </location>
</feature>
<evidence type="ECO:0000256" key="1">
    <source>
        <dbReference type="PROSITE-ProRule" id="PRU00267"/>
    </source>
</evidence>
<keyword evidence="1" id="KW-0539">Nucleus</keyword>
<evidence type="ECO:0000256" key="2">
    <source>
        <dbReference type="SAM" id="MobiDB-lite"/>
    </source>
</evidence>
<keyword evidence="1" id="KW-0238">DNA-binding</keyword>
<dbReference type="Proteomes" id="UP000013827">
    <property type="component" value="Unassembled WGS sequence"/>
</dbReference>
<proteinExistence type="predicted"/>
<name>A0A0D3KIW9_EMIH1</name>
<accession>A0A0D3KIW9</accession>
<dbReference type="GO" id="GO:0003677">
    <property type="term" value="F:DNA binding"/>
    <property type="evidence" value="ECO:0007669"/>
    <property type="project" value="UniProtKB-UniRule"/>
</dbReference>
<sequence>MKLGGRRLVARRHSGVDAGVCGDGYRQFRPGVAGSCLALACGRRRGGGGRHIENIDELMKKKFGWLRAFRKSVYAPKGKDTVGALKKQPTSVLNAEQPPSEVAPARAALYYYKRSKRSAIAEANPEAAPAELVQMMEQAFEALSEEERAPFEEKAAADLTRREERR</sequence>
<reference evidence="4" key="2">
    <citation type="submission" date="2024-10" db="UniProtKB">
        <authorList>
            <consortium name="EnsemblProtists"/>
        </authorList>
    </citation>
    <scope>IDENTIFICATION</scope>
</reference>
<dbReference type="KEGG" id="ehx:EMIHUDRAFT_252581"/>
<dbReference type="Gene3D" id="1.10.30.10">
    <property type="entry name" value="High mobility group box domain"/>
    <property type="match status" value="1"/>
</dbReference>
<organism evidence="4 5">
    <name type="scientific">Emiliania huxleyi (strain CCMP1516)</name>
    <dbReference type="NCBI Taxonomy" id="280463"/>
    <lineage>
        <taxon>Eukaryota</taxon>
        <taxon>Haptista</taxon>
        <taxon>Haptophyta</taxon>
        <taxon>Prymnesiophyceae</taxon>
        <taxon>Isochrysidales</taxon>
        <taxon>Noelaerhabdaceae</taxon>
        <taxon>Emiliania</taxon>
    </lineage>
</organism>
<keyword evidence="5" id="KW-1185">Reference proteome</keyword>
<feature type="domain" description="HMG box" evidence="3">
    <location>
        <begin position="101"/>
        <end position="166"/>
    </location>
</feature>
<protein>
    <recommendedName>
        <fullName evidence="3">HMG box domain-containing protein</fullName>
    </recommendedName>
</protein>
<dbReference type="InterPro" id="IPR036910">
    <property type="entry name" value="HMG_box_dom_sf"/>
</dbReference>
<dbReference type="SUPFAM" id="SSF47095">
    <property type="entry name" value="HMG-box"/>
    <property type="match status" value="1"/>
</dbReference>
<evidence type="ECO:0000313" key="4">
    <source>
        <dbReference type="EnsemblProtists" id="EOD35704"/>
    </source>
</evidence>